<organism evidence="16 17">
    <name type="scientific">Plebeiibacterium marinum</name>
    <dbReference type="NCBI Taxonomy" id="2992111"/>
    <lineage>
        <taxon>Bacteria</taxon>
        <taxon>Pseudomonadati</taxon>
        <taxon>Bacteroidota</taxon>
        <taxon>Bacteroidia</taxon>
        <taxon>Marinilabiliales</taxon>
        <taxon>Marinilabiliaceae</taxon>
        <taxon>Plebeiibacterium</taxon>
    </lineage>
</organism>
<dbReference type="InterPro" id="IPR000023">
    <property type="entry name" value="Phosphofructokinase_dom"/>
</dbReference>
<evidence type="ECO:0000256" key="3">
    <source>
        <dbReference type="ARBA" id="ARBA00004679"/>
    </source>
</evidence>
<feature type="binding site" evidence="14">
    <location>
        <position position="14"/>
    </location>
    <ligand>
        <name>ATP</name>
        <dbReference type="ChEBI" id="CHEBI:30616"/>
    </ligand>
</feature>
<dbReference type="PRINTS" id="PR00476">
    <property type="entry name" value="PHFRCTKINASE"/>
</dbReference>
<feature type="binding site" description="in other chain" evidence="14">
    <location>
        <begin position="189"/>
        <end position="191"/>
    </location>
    <ligand>
        <name>ADP</name>
        <dbReference type="ChEBI" id="CHEBI:456216"/>
        <note>allosteric activator; ligand shared between dimeric partners</note>
    </ligand>
</feature>
<dbReference type="Pfam" id="PF00365">
    <property type="entry name" value="PFK"/>
    <property type="match status" value="1"/>
</dbReference>
<dbReference type="PANTHER" id="PTHR13697:SF4">
    <property type="entry name" value="ATP-DEPENDENT 6-PHOSPHOFRUCTOKINASE"/>
    <property type="match status" value="1"/>
</dbReference>
<dbReference type="InterPro" id="IPR015912">
    <property type="entry name" value="Phosphofructokinase_CS"/>
</dbReference>
<feature type="binding site" evidence="14">
    <location>
        <position position="251"/>
    </location>
    <ligand>
        <name>substrate</name>
        <note>ligand shared between dimeric partners</note>
    </ligand>
</feature>
<feature type="binding site" description="in other chain" evidence="14">
    <location>
        <position position="226"/>
    </location>
    <ligand>
        <name>substrate</name>
        <note>ligand shared between dimeric partners</note>
    </ligand>
</feature>
<evidence type="ECO:0000256" key="2">
    <source>
        <dbReference type="ARBA" id="ARBA00004496"/>
    </source>
</evidence>
<evidence type="ECO:0000256" key="1">
    <source>
        <dbReference type="ARBA" id="ARBA00001946"/>
    </source>
</evidence>
<dbReference type="InterPro" id="IPR035966">
    <property type="entry name" value="PKF_sf"/>
</dbReference>
<feature type="binding site" evidence="14">
    <location>
        <position position="166"/>
    </location>
    <ligand>
        <name>substrate</name>
        <note>ligand shared between dimeric partners</note>
    </ligand>
</feature>
<proteinExistence type="inferred from homology"/>
<feature type="domain" description="Phosphofructokinase" evidence="15">
    <location>
        <begin position="6"/>
        <end position="283"/>
    </location>
</feature>
<dbReference type="FunFam" id="3.40.50.460:FF:000006">
    <property type="entry name" value="ATP-dependent 6-phosphofructokinase"/>
    <property type="match status" value="1"/>
</dbReference>
<keyword evidence="7 14" id="KW-0479">Metal-binding</keyword>
<feature type="binding site" description="in other chain" evidence="14">
    <location>
        <position position="215"/>
    </location>
    <ligand>
        <name>ADP</name>
        <dbReference type="ChEBI" id="CHEBI:456216"/>
        <note>allosteric activator; ligand shared between dimeric partners</note>
    </ligand>
</feature>
<evidence type="ECO:0000313" key="17">
    <source>
        <dbReference type="Proteomes" id="UP001207408"/>
    </source>
</evidence>
<dbReference type="Gene3D" id="3.40.50.460">
    <property type="entry name" value="Phosphofructokinase domain"/>
    <property type="match status" value="1"/>
</dbReference>
<evidence type="ECO:0000259" key="15">
    <source>
        <dbReference type="Pfam" id="PF00365"/>
    </source>
</evidence>
<feature type="binding site" description="in other chain" evidence="14">
    <location>
        <begin position="257"/>
        <end position="260"/>
    </location>
    <ligand>
        <name>substrate</name>
        <note>ligand shared between dimeric partners</note>
    </ligand>
</feature>
<keyword evidence="10 14" id="KW-0067">ATP-binding</keyword>
<keyword evidence="4 14" id="KW-0963">Cytoplasm</keyword>
<comment type="caution">
    <text evidence="14">Lacks conserved residue(s) required for the propagation of feature annotation.</text>
</comment>
<name>A0AAE3MCN6_9BACT</name>
<keyword evidence="5 14" id="KW-0021">Allosteric enzyme</keyword>
<evidence type="ECO:0000256" key="7">
    <source>
        <dbReference type="ARBA" id="ARBA00022723"/>
    </source>
</evidence>
<evidence type="ECO:0000313" key="16">
    <source>
        <dbReference type="EMBL" id="MCW3805189.1"/>
    </source>
</evidence>
<dbReference type="HAMAP" id="MF_00339">
    <property type="entry name" value="Phosphofructokinase_I_B1"/>
    <property type="match status" value="1"/>
</dbReference>
<feature type="binding site" description="in other chain" evidence="14">
    <location>
        <begin position="217"/>
        <end position="219"/>
    </location>
    <ligand>
        <name>ADP</name>
        <dbReference type="ChEBI" id="CHEBI:456216"/>
        <note>allosteric activator; ligand shared between dimeric partners</note>
    </ligand>
</feature>
<dbReference type="PANTHER" id="PTHR13697">
    <property type="entry name" value="PHOSPHOFRUCTOKINASE"/>
    <property type="match status" value="1"/>
</dbReference>
<comment type="pathway">
    <text evidence="3 14">Carbohydrate degradation; glycolysis; D-glyceraldehyde 3-phosphate and glycerone phosphate from D-glucose: step 3/4.</text>
</comment>
<keyword evidence="6 14" id="KW-0808">Transferase</keyword>
<evidence type="ECO:0000256" key="14">
    <source>
        <dbReference type="HAMAP-Rule" id="MF_00339"/>
    </source>
</evidence>
<feature type="binding site" description="in other chain" evidence="14">
    <location>
        <begin position="129"/>
        <end position="131"/>
    </location>
    <ligand>
        <name>substrate</name>
        <note>ligand shared between dimeric partners</note>
    </ligand>
</feature>
<feature type="binding site" evidence="14">
    <location>
        <begin position="75"/>
        <end position="76"/>
    </location>
    <ligand>
        <name>ATP</name>
        <dbReference type="ChEBI" id="CHEBI:30616"/>
    </ligand>
</feature>
<dbReference type="SUPFAM" id="SSF53784">
    <property type="entry name" value="Phosphofructokinase"/>
    <property type="match status" value="1"/>
</dbReference>
<gene>
    <name evidence="14 16" type="primary">pfkA</name>
    <name evidence="16" type="ORF">OM074_06095</name>
</gene>
<evidence type="ECO:0000256" key="5">
    <source>
        <dbReference type="ARBA" id="ARBA00022533"/>
    </source>
</evidence>
<keyword evidence="12 14" id="KW-0324">Glycolysis</keyword>
<dbReference type="RefSeq" id="WP_301198480.1">
    <property type="nucleotide sequence ID" value="NZ_JAPDPI010000008.1"/>
</dbReference>
<dbReference type="GO" id="GO:0005524">
    <property type="term" value="F:ATP binding"/>
    <property type="evidence" value="ECO:0007669"/>
    <property type="project" value="UniProtKB-UniRule"/>
</dbReference>
<evidence type="ECO:0000256" key="13">
    <source>
        <dbReference type="ARBA" id="ARBA00048070"/>
    </source>
</evidence>
<evidence type="ECO:0000256" key="11">
    <source>
        <dbReference type="ARBA" id="ARBA00022842"/>
    </source>
</evidence>
<dbReference type="NCBIfam" id="NF002872">
    <property type="entry name" value="PRK03202.1"/>
    <property type="match status" value="1"/>
</dbReference>
<feature type="binding site" description="in other chain" evidence="14">
    <location>
        <position position="158"/>
    </location>
    <ligand>
        <name>ADP</name>
        <dbReference type="ChEBI" id="CHEBI:456216"/>
        <note>allosteric activator; ligand shared between dimeric partners</note>
    </ligand>
</feature>
<comment type="caution">
    <text evidence="16">The sequence shown here is derived from an EMBL/GenBank/DDBJ whole genome shotgun (WGS) entry which is preliminary data.</text>
</comment>
<comment type="subcellular location">
    <subcellularLocation>
        <location evidence="2 14">Cytoplasm</location>
    </subcellularLocation>
</comment>
<dbReference type="Gene3D" id="3.40.50.450">
    <property type="match status" value="1"/>
</dbReference>
<reference evidence="16" key="1">
    <citation type="submission" date="2022-10" db="EMBL/GenBank/DDBJ databases">
        <authorList>
            <person name="Yu W.X."/>
        </authorList>
    </citation>
    <scope>NUCLEOTIDE SEQUENCE</scope>
    <source>
        <strain evidence="16">D04</strain>
    </source>
</reference>
<dbReference type="InterPro" id="IPR012003">
    <property type="entry name" value="ATP_PFK_prok-type"/>
</dbReference>
<keyword evidence="8 14" id="KW-0547">Nucleotide-binding</keyword>
<evidence type="ECO:0000256" key="8">
    <source>
        <dbReference type="ARBA" id="ARBA00022741"/>
    </source>
</evidence>
<dbReference type="EC" id="2.7.1.11" evidence="14"/>
<comment type="subunit">
    <text evidence="14">Homotetramer.</text>
</comment>
<accession>A0AAE3MCN6</accession>
<dbReference type="GO" id="GO:0042802">
    <property type="term" value="F:identical protein binding"/>
    <property type="evidence" value="ECO:0007669"/>
    <property type="project" value="TreeGrafter"/>
</dbReference>
<dbReference type="GO" id="GO:0006002">
    <property type="term" value="P:fructose 6-phosphate metabolic process"/>
    <property type="evidence" value="ECO:0007669"/>
    <property type="project" value="UniProtKB-UniRule"/>
</dbReference>
<protein>
    <recommendedName>
        <fullName evidence="14">ATP-dependent 6-phosphofructokinase</fullName>
        <shortName evidence="14">ATP-PFK</shortName>
        <shortName evidence="14">Phosphofructokinase</shortName>
        <ecNumber evidence="14">2.7.1.11</ecNumber>
    </recommendedName>
    <alternativeName>
        <fullName evidence="14">Phosphohexokinase</fullName>
    </alternativeName>
</protein>
<comment type="activity regulation">
    <text evidence="14">Allosterically activated by ADP and other diphosphonucleosides, and allosterically inhibited by phosphoenolpyruvate.</text>
</comment>
<feature type="binding site" evidence="14">
    <location>
        <position position="106"/>
    </location>
    <ligand>
        <name>Mg(2+)</name>
        <dbReference type="ChEBI" id="CHEBI:18420"/>
        <note>catalytic</note>
    </ligand>
</feature>
<dbReference type="GO" id="GO:0005945">
    <property type="term" value="C:6-phosphofructokinase complex"/>
    <property type="evidence" value="ECO:0007669"/>
    <property type="project" value="TreeGrafter"/>
</dbReference>
<keyword evidence="11 14" id="KW-0460">Magnesium</keyword>
<dbReference type="GO" id="GO:0003872">
    <property type="term" value="F:6-phosphofructokinase activity"/>
    <property type="evidence" value="ECO:0007669"/>
    <property type="project" value="UniProtKB-UniRule"/>
</dbReference>
<dbReference type="GO" id="GO:0016208">
    <property type="term" value="F:AMP binding"/>
    <property type="evidence" value="ECO:0007669"/>
    <property type="project" value="TreeGrafter"/>
</dbReference>
<keyword evidence="9 14" id="KW-0418">Kinase</keyword>
<dbReference type="GO" id="GO:0046872">
    <property type="term" value="F:metal ion binding"/>
    <property type="evidence" value="ECO:0007669"/>
    <property type="project" value="UniProtKB-KW"/>
</dbReference>
<dbReference type="AlphaFoldDB" id="A0AAE3MCN6"/>
<dbReference type="Proteomes" id="UP001207408">
    <property type="component" value="Unassembled WGS sequence"/>
</dbReference>
<dbReference type="GO" id="GO:0048029">
    <property type="term" value="F:monosaccharide binding"/>
    <property type="evidence" value="ECO:0007669"/>
    <property type="project" value="TreeGrafter"/>
</dbReference>
<feature type="binding site" description="in other chain" evidence="14">
    <location>
        <begin position="173"/>
        <end position="175"/>
    </location>
    <ligand>
        <name>substrate</name>
        <note>ligand shared between dimeric partners</note>
    </ligand>
</feature>
<evidence type="ECO:0000256" key="4">
    <source>
        <dbReference type="ARBA" id="ARBA00022490"/>
    </source>
</evidence>
<comment type="similarity">
    <text evidence="14">Belongs to the phosphofructokinase type A (PFKA) family. ATP-dependent PFK group I subfamily. Prokaryotic clade 'B1' sub-subfamily.</text>
</comment>
<evidence type="ECO:0000256" key="10">
    <source>
        <dbReference type="ARBA" id="ARBA00022840"/>
    </source>
</evidence>
<evidence type="ECO:0000256" key="9">
    <source>
        <dbReference type="ARBA" id="ARBA00022777"/>
    </source>
</evidence>
<comment type="catalytic activity">
    <reaction evidence="13 14">
        <text>beta-D-fructose 6-phosphate + ATP = beta-D-fructose 1,6-bisphosphate + ADP + H(+)</text>
        <dbReference type="Rhea" id="RHEA:16109"/>
        <dbReference type="ChEBI" id="CHEBI:15378"/>
        <dbReference type="ChEBI" id="CHEBI:30616"/>
        <dbReference type="ChEBI" id="CHEBI:32966"/>
        <dbReference type="ChEBI" id="CHEBI:57634"/>
        <dbReference type="ChEBI" id="CHEBI:456216"/>
        <dbReference type="EC" id="2.7.1.11"/>
    </reaction>
</comment>
<dbReference type="EMBL" id="JAPDPI010000008">
    <property type="protein sequence ID" value="MCW3805189.1"/>
    <property type="molecule type" value="Genomic_DNA"/>
</dbReference>
<dbReference type="GO" id="GO:0070095">
    <property type="term" value="F:fructose-6-phosphate binding"/>
    <property type="evidence" value="ECO:0007669"/>
    <property type="project" value="TreeGrafter"/>
</dbReference>
<comment type="function">
    <text evidence="14">Catalyzes the phosphorylation of D-fructose 6-phosphate to fructose 1,6-bisphosphate by ATP, the first committing step of glycolysis.</text>
</comment>
<evidence type="ECO:0000256" key="12">
    <source>
        <dbReference type="ARBA" id="ARBA00023152"/>
    </source>
</evidence>
<dbReference type="NCBIfam" id="TIGR02482">
    <property type="entry name" value="PFKA_ATP"/>
    <property type="match status" value="1"/>
</dbReference>
<evidence type="ECO:0000256" key="6">
    <source>
        <dbReference type="ARBA" id="ARBA00022679"/>
    </source>
</evidence>
<dbReference type="PIRSF" id="PIRSF000532">
    <property type="entry name" value="ATP_PFK_prok"/>
    <property type="match status" value="1"/>
</dbReference>
<dbReference type="PROSITE" id="PS00433">
    <property type="entry name" value="PHOSPHOFRUCTOKINASE"/>
    <property type="match status" value="1"/>
</dbReference>
<dbReference type="InterPro" id="IPR022953">
    <property type="entry name" value="ATP_PFK"/>
</dbReference>
<keyword evidence="17" id="KW-1185">Reference proteome</keyword>
<dbReference type="FunFam" id="3.40.50.450:FF:000001">
    <property type="entry name" value="ATP-dependent 6-phosphofructokinase"/>
    <property type="match status" value="1"/>
</dbReference>
<dbReference type="InterPro" id="IPR012828">
    <property type="entry name" value="PFKA_ATP_prok"/>
</dbReference>
<feature type="active site" description="Proton acceptor" evidence="14">
    <location>
        <position position="131"/>
    </location>
</feature>
<dbReference type="GO" id="GO:0061621">
    <property type="term" value="P:canonical glycolysis"/>
    <property type="evidence" value="ECO:0007669"/>
    <property type="project" value="TreeGrafter"/>
</dbReference>
<comment type="cofactor">
    <cofactor evidence="1 14">
        <name>Mg(2+)</name>
        <dbReference type="ChEBI" id="CHEBI:18420"/>
    </cofactor>
</comment>
<sequence length="327" mass="35195">MGQIKKIGVLTSGGDAPGMNAAIRAVVRAAVYHKLQVVGIKQGYHGLITDKIKPMNSKSVSNIIHQGGTILKSARSQEFRTVEGRVKAFENVKKHGIDALVVIGGDGTFTGARLFGQEHNIPIVGVPGTIDNDLYGTDYTIGYDTALNTVVDAVDKIRDTASAHSRLFFIEVMGRDAGFLALRSGIASGAEAVMVPEIDTDFKQLNKFLEQGMRKDKSSSIVLVAEGEKISGGAIQVAERVSKEYPEYDTRVTILGHIQRGGTPSAFDRVTASRLGVSAVEALIDDQKSIMVGLVNKEVVHVPFNQALKNKKKLNPSLLELTEILSI</sequence>
<feature type="binding site" evidence="14">
    <location>
        <begin position="24"/>
        <end position="28"/>
    </location>
    <ligand>
        <name>ADP</name>
        <dbReference type="ChEBI" id="CHEBI:456216"/>
        <note>allosteric activator; ligand shared between dimeric partners</note>
    </ligand>
</feature>
<dbReference type="GO" id="GO:0030388">
    <property type="term" value="P:fructose 1,6-bisphosphate metabolic process"/>
    <property type="evidence" value="ECO:0007669"/>
    <property type="project" value="TreeGrafter"/>
</dbReference>
<feature type="binding site" evidence="14">
    <location>
        <begin position="105"/>
        <end position="108"/>
    </location>
    <ligand>
        <name>ATP</name>
        <dbReference type="ChEBI" id="CHEBI:30616"/>
    </ligand>
</feature>